<dbReference type="HOGENOM" id="CLU_3015825_0_0_1"/>
<sequence length="56" mass="6342">MVLESSRLSRDLCCHSAPFLGCRPKRIKETPVSSLPLWPIYTLLTYKNGPNQSSHL</sequence>
<dbReference type="Proteomes" id="UP000011668">
    <property type="component" value="Unassembled WGS sequence"/>
</dbReference>
<evidence type="ECO:0000313" key="2">
    <source>
        <dbReference type="Proteomes" id="UP000011668"/>
    </source>
</evidence>
<name>L8WPE4_THACA</name>
<reference evidence="1 2" key="1">
    <citation type="journal article" date="2013" name="Nat. Commun.">
        <title>The evolution and pathogenic mechanisms of the rice sheath blight pathogen.</title>
        <authorList>
            <person name="Zheng A."/>
            <person name="Lin R."/>
            <person name="Xu L."/>
            <person name="Qin P."/>
            <person name="Tang C."/>
            <person name="Ai P."/>
            <person name="Zhang D."/>
            <person name="Liu Y."/>
            <person name="Sun Z."/>
            <person name="Feng H."/>
            <person name="Wang Y."/>
            <person name="Chen Y."/>
            <person name="Liang X."/>
            <person name="Fu R."/>
            <person name="Li Q."/>
            <person name="Zhang J."/>
            <person name="Yu X."/>
            <person name="Xie Z."/>
            <person name="Ding L."/>
            <person name="Guan P."/>
            <person name="Tang J."/>
            <person name="Liang Y."/>
            <person name="Wang S."/>
            <person name="Deng Q."/>
            <person name="Li S."/>
            <person name="Zhu J."/>
            <person name="Wang L."/>
            <person name="Liu H."/>
            <person name="Li P."/>
        </authorList>
    </citation>
    <scope>NUCLEOTIDE SEQUENCE [LARGE SCALE GENOMIC DNA]</scope>
    <source>
        <strain evidence="2">AG-1 IA</strain>
    </source>
</reference>
<keyword evidence="2" id="KW-1185">Reference proteome</keyword>
<comment type="caution">
    <text evidence="1">The sequence shown here is derived from an EMBL/GenBank/DDBJ whole genome shotgun (WGS) entry which is preliminary data.</text>
</comment>
<gene>
    <name evidence="1" type="ORF">AG1IA_05943</name>
</gene>
<accession>L8WPE4</accession>
<protein>
    <submittedName>
        <fullName evidence="1">Uncharacterized protein</fullName>
    </submittedName>
</protein>
<organism evidence="1 2">
    <name type="scientific">Thanatephorus cucumeris (strain AG1-IA)</name>
    <name type="common">Rice sheath blight fungus</name>
    <name type="synonym">Rhizoctonia solani</name>
    <dbReference type="NCBI Taxonomy" id="983506"/>
    <lineage>
        <taxon>Eukaryota</taxon>
        <taxon>Fungi</taxon>
        <taxon>Dikarya</taxon>
        <taxon>Basidiomycota</taxon>
        <taxon>Agaricomycotina</taxon>
        <taxon>Agaricomycetes</taxon>
        <taxon>Cantharellales</taxon>
        <taxon>Ceratobasidiaceae</taxon>
        <taxon>Rhizoctonia</taxon>
        <taxon>Rhizoctonia solani AG-1</taxon>
    </lineage>
</organism>
<dbReference type="AlphaFoldDB" id="L8WPE4"/>
<dbReference type="EMBL" id="AFRT01001534">
    <property type="protein sequence ID" value="ELU40031.1"/>
    <property type="molecule type" value="Genomic_DNA"/>
</dbReference>
<evidence type="ECO:0000313" key="1">
    <source>
        <dbReference type="EMBL" id="ELU40031.1"/>
    </source>
</evidence>
<proteinExistence type="predicted"/>